<evidence type="ECO:0008006" key="3">
    <source>
        <dbReference type="Google" id="ProtNLM"/>
    </source>
</evidence>
<accession>A0A2K3DQU9</accession>
<dbReference type="ExpressionAtlas" id="A0A2K3DQU9">
    <property type="expression patterns" value="baseline and differential"/>
</dbReference>
<reference evidence="1 2" key="1">
    <citation type="journal article" date="2007" name="Science">
        <title>The Chlamydomonas genome reveals the evolution of key animal and plant functions.</title>
        <authorList>
            <person name="Merchant S.S."/>
            <person name="Prochnik S.E."/>
            <person name="Vallon O."/>
            <person name="Harris E.H."/>
            <person name="Karpowicz S.J."/>
            <person name="Witman G.B."/>
            <person name="Terry A."/>
            <person name="Salamov A."/>
            <person name="Fritz-Laylin L.K."/>
            <person name="Marechal-Drouard L."/>
            <person name="Marshall W.F."/>
            <person name="Qu L.H."/>
            <person name="Nelson D.R."/>
            <person name="Sanderfoot A.A."/>
            <person name="Spalding M.H."/>
            <person name="Kapitonov V.V."/>
            <person name="Ren Q."/>
            <person name="Ferris P."/>
            <person name="Lindquist E."/>
            <person name="Shapiro H."/>
            <person name="Lucas S.M."/>
            <person name="Grimwood J."/>
            <person name="Schmutz J."/>
            <person name="Cardol P."/>
            <person name="Cerutti H."/>
            <person name="Chanfreau G."/>
            <person name="Chen C.L."/>
            <person name="Cognat V."/>
            <person name="Croft M.T."/>
            <person name="Dent R."/>
            <person name="Dutcher S."/>
            <person name="Fernandez E."/>
            <person name="Fukuzawa H."/>
            <person name="Gonzalez-Ballester D."/>
            <person name="Gonzalez-Halphen D."/>
            <person name="Hallmann A."/>
            <person name="Hanikenne M."/>
            <person name="Hippler M."/>
            <person name="Inwood W."/>
            <person name="Jabbari K."/>
            <person name="Kalanon M."/>
            <person name="Kuras R."/>
            <person name="Lefebvre P.A."/>
            <person name="Lemaire S.D."/>
            <person name="Lobanov A.V."/>
            <person name="Lohr M."/>
            <person name="Manuell A."/>
            <person name="Meier I."/>
            <person name="Mets L."/>
            <person name="Mittag M."/>
            <person name="Mittelmeier T."/>
            <person name="Moroney J.V."/>
            <person name="Moseley J."/>
            <person name="Napoli C."/>
            <person name="Nedelcu A.M."/>
            <person name="Niyogi K."/>
            <person name="Novoselov S.V."/>
            <person name="Paulsen I.T."/>
            <person name="Pazour G."/>
            <person name="Purton S."/>
            <person name="Ral J.P."/>
            <person name="Riano-Pachon D.M."/>
            <person name="Riekhof W."/>
            <person name="Rymarquis L."/>
            <person name="Schroda M."/>
            <person name="Stern D."/>
            <person name="Umen J."/>
            <person name="Willows R."/>
            <person name="Wilson N."/>
            <person name="Zimmer S.L."/>
            <person name="Allmer J."/>
            <person name="Balk J."/>
            <person name="Bisova K."/>
            <person name="Chen C.J."/>
            <person name="Elias M."/>
            <person name="Gendler K."/>
            <person name="Hauser C."/>
            <person name="Lamb M.R."/>
            <person name="Ledford H."/>
            <person name="Long J.C."/>
            <person name="Minagawa J."/>
            <person name="Page M.D."/>
            <person name="Pan J."/>
            <person name="Pootakham W."/>
            <person name="Roje S."/>
            <person name="Rose A."/>
            <person name="Stahlberg E."/>
            <person name="Terauchi A.M."/>
            <person name="Yang P."/>
            <person name="Ball S."/>
            <person name="Bowler C."/>
            <person name="Dieckmann C.L."/>
            <person name="Gladyshev V.N."/>
            <person name="Green P."/>
            <person name="Jorgensen R."/>
            <person name="Mayfield S."/>
            <person name="Mueller-Roeber B."/>
            <person name="Rajamani S."/>
            <person name="Sayre R.T."/>
            <person name="Brokstein P."/>
            <person name="Dubchak I."/>
            <person name="Goodstein D."/>
            <person name="Hornick L."/>
            <person name="Huang Y.W."/>
            <person name="Jhaveri J."/>
            <person name="Luo Y."/>
            <person name="Martinez D."/>
            <person name="Ngau W.C."/>
            <person name="Otillar B."/>
            <person name="Poliakov A."/>
            <person name="Porter A."/>
            <person name="Szajkowski L."/>
            <person name="Werner G."/>
            <person name="Zhou K."/>
            <person name="Grigoriev I.V."/>
            <person name="Rokhsar D.S."/>
            <person name="Grossman A.R."/>
        </authorList>
    </citation>
    <scope>NUCLEOTIDE SEQUENCE [LARGE SCALE GENOMIC DNA]</scope>
    <source>
        <strain evidence="2">CC-503</strain>
    </source>
</reference>
<name>A0A2K3DQU9_CHLRE</name>
<dbReference type="Gene3D" id="2.130.10.30">
    <property type="entry name" value="Regulator of chromosome condensation 1/beta-lactamase-inhibitor protein II"/>
    <property type="match status" value="1"/>
</dbReference>
<dbReference type="GO" id="GO:0007346">
    <property type="term" value="P:regulation of mitotic cell cycle"/>
    <property type="evidence" value="ECO:0000318"/>
    <property type="project" value="GO_Central"/>
</dbReference>
<organism evidence="1 2">
    <name type="scientific">Chlamydomonas reinhardtii</name>
    <name type="common">Chlamydomonas smithii</name>
    <dbReference type="NCBI Taxonomy" id="3055"/>
    <lineage>
        <taxon>Eukaryota</taxon>
        <taxon>Viridiplantae</taxon>
        <taxon>Chlorophyta</taxon>
        <taxon>core chlorophytes</taxon>
        <taxon>Chlorophyceae</taxon>
        <taxon>CS clade</taxon>
        <taxon>Chlamydomonadales</taxon>
        <taxon>Chlamydomonadaceae</taxon>
        <taxon>Chlamydomonas</taxon>
    </lineage>
</organism>
<dbReference type="GeneID" id="5717025"/>
<dbReference type="InParanoid" id="A0A2K3DQU9"/>
<dbReference type="InterPro" id="IPR009091">
    <property type="entry name" value="RCC1/BLIP-II"/>
</dbReference>
<protein>
    <recommendedName>
        <fullName evidence="3">Regulator of chromosome condensation</fullName>
    </recommendedName>
</protein>
<evidence type="ECO:0000313" key="2">
    <source>
        <dbReference type="Proteomes" id="UP000006906"/>
    </source>
</evidence>
<dbReference type="KEGG" id="cre:CHLRE_06g298000v5"/>
<keyword evidence="2" id="KW-1185">Reference proteome</keyword>
<dbReference type="GO" id="GO:0005737">
    <property type="term" value="C:cytoplasm"/>
    <property type="evidence" value="ECO:0000318"/>
    <property type="project" value="GO_Central"/>
</dbReference>
<dbReference type="InterPro" id="IPR051553">
    <property type="entry name" value="Ran_GTPase-activating"/>
</dbReference>
<dbReference type="SUPFAM" id="SSF50985">
    <property type="entry name" value="RCC1/BLIP-II"/>
    <property type="match status" value="1"/>
</dbReference>
<dbReference type="RefSeq" id="XP_042924250.1">
    <property type="nucleotide sequence ID" value="XM_043063544.1"/>
</dbReference>
<dbReference type="PANTHER" id="PTHR45982:SF1">
    <property type="entry name" value="REGULATOR OF CHROMOSOME CONDENSATION"/>
    <property type="match status" value="1"/>
</dbReference>
<dbReference type="GO" id="GO:1901673">
    <property type="term" value="P:regulation of mitotic spindle assembly"/>
    <property type="evidence" value="ECO:0000318"/>
    <property type="project" value="GO_Central"/>
</dbReference>
<dbReference type="EMBL" id="CM008967">
    <property type="protein sequence ID" value="PNW82877.1"/>
    <property type="molecule type" value="Genomic_DNA"/>
</dbReference>
<proteinExistence type="predicted"/>
<dbReference type="PANTHER" id="PTHR45982">
    <property type="entry name" value="REGULATOR OF CHROMOSOME CONDENSATION"/>
    <property type="match status" value="1"/>
</dbReference>
<dbReference type="OrthoDB" id="527310at2759"/>
<sequence>MASPKAPSSPSPSPKRPAGATLLRLKFQWPLSFSVAEPATEFDCLAPEGQKLAGISYSTATLVAQFTDGSYAYREGGGYSWSQALPLSQYIDPVKYPLQCVSGGSLHFAGVTKKGRVVSSISRGGEKAAKLLDVPPGELPAVAVVAGAHHVAALNEAGRLMVWSVEDNYSANGAVAGFTAVQVGAMPLPAGPTGQVVVAGAPRVWRHPAVMQGRVRVTAMSAGVTHTLIGLSDGNVWVAGIKASERFSRNCGISTIYSKDVQQVKLPVKARTVTHVAAGDSDVCVVATNAGVVCWKDDRTTYNFNESTGWSATYAPAPRHLPELDGVEIKQLAVSNAYHMVAALAVDGRIFTWCVALSEKSWPADWLRPGLAVTVPGATAIGWAERDLYVTVPEGMGPEVVKLAAARPDKSA</sequence>
<gene>
    <name evidence="1" type="ORF">CHLRE_06g298000v5</name>
</gene>
<dbReference type="Gramene" id="PNW82877">
    <property type="protein sequence ID" value="PNW82877"/>
    <property type="gene ID" value="CHLRE_06g298000v5"/>
</dbReference>
<evidence type="ECO:0000313" key="1">
    <source>
        <dbReference type="EMBL" id="PNW82877.1"/>
    </source>
</evidence>
<dbReference type="AlphaFoldDB" id="A0A2K3DQU9"/>
<dbReference type="Proteomes" id="UP000006906">
    <property type="component" value="Chromosome 6"/>
</dbReference>
<dbReference type="PaxDb" id="3055-EDP05035"/>